<sequence length="83" mass="8910">MVCCSCLLMRKYGNFMDNLRLFASGEAGGIGYPQLGGEGGKGGDVWVGAKKRTSLKIIKDKYPQKHFVAGGANSQISALKRTQ</sequence>
<dbReference type="AlphaFoldDB" id="A0A4X2LAX1"/>
<name>A0A4X2LAX1_VOMUR</name>
<dbReference type="SUPFAM" id="SSF82051">
    <property type="entry name" value="Obg GTP-binding protein N-terminal domain"/>
    <property type="match status" value="1"/>
</dbReference>
<dbReference type="InterPro" id="IPR006169">
    <property type="entry name" value="GTP1_OBG_dom"/>
</dbReference>
<protein>
    <recommendedName>
        <fullName evidence="1">Obg domain-containing protein</fullName>
    </recommendedName>
</protein>
<reference evidence="3" key="1">
    <citation type="submission" date="2018-12" db="EMBL/GenBank/DDBJ databases">
        <authorList>
            <person name="Yazar S."/>
        </authorList>
    </citation>
    <scope>NUCLEOTIDE SEQUENCE [LARGE SCALE GENOMIC DNA]</scope>
</reference>
<dbReference type="GeneTree" id="ENSGT00950000185746"/>
<dbReference type="Proteomes" id="UP000314987">
    <property type="component" value="Unassembled WGS sequence"/>
</dbReference>
<dbReference type="OMA" id="CCSCLLM"/>
<reference evidence="2" key="2">
    <citation type="submission" date="2025-08" db="UniProtKB">
        <authorList>
            <consortium name="Ensembl"/>
        </authorList>
    </citation>
    <scope>IDENTIFICATION</scope>
</reference>
<accession>A0A4X2LAX1</accession>
<dbReference type="Ensembl" id="ENSVURT00010020645.1">
    <property type="protein sequence ID" value="ENSVURP00010018172.1"/>
    <property type="gene ID" value="ENSVURG00010013864.1"/>
</dbReference>
<evidence type="ECO:0000259" key="1">
    <source>
        <dbReference type="PROSITE" id="PS51883"/>
    </source>
</evidence>
<dbReference type="STRING" id="29139.ENSVURP00010018172"/>
<keyword evidence="3" id="KW-1185">Reference proteome</keyword>
<dbReference type="GO" id="GO:0042254">
    <property type="term" value="P:ribosome biogenesis"/>
    <property type="evidence" value="ECO:0007669"/>
    <property type="project" value="UniProtKB-UniRule"/>
</dbReference>
<organism evidence="2 3">
    <name type="scientific">Vombatus ursinus</name>
    <name type="common">Common wombat</name>
    <dbReference type="NCBI Taxonomy" id="29139"/>
    <lineage>
        <taxon>Eukaryota</taxon>
        <taxon>Metazoa</taxon>
        <taxon>Chordata</taxon>
        <taxon>Craniata</taxon>
        <taxon>Vertebrata</taxon>
        <taxon>Euteleostomi</taxon>
        <taxon>Mammalia</taxon>
        <taxon>Metatheria</taxon>
        <taxon>Diprotodontia</taxon>
        <taxon>Vombatidae</taxon>
        <taxon>Vombatus</taxon>
    </lineage>
</organism>
<reference evidence="2" key="3">
    <citation type="submission" date="2025-09" db="UniProtKB">
        <authorList>
            <consortium name="Ensembl"/>
        </authorList>
    </citation>
    <scope>IDENTIFICATION</scope>
</reference>
<dbReference type="InterPro" id="IPR036726">
    <property type="entry name" value="GTP1_OBG_dom_sf"/>
</dbReference>
<dbReference type="PROSITE" id="PS51883">
    <property type="entry name" value="OBG"/>
    <property type="match status" value="1"/>
</dbReference>
<evidence type="ECO:0000313" key="2">
    <source>
        <dbReference type="Ensembl" id="ENSVURP00010018172.1"/>
    </source>
</evidence>
<proteinExistence type="predicted"/>
<feature type="domain" description="Obg" evidence="1">
    <location>
        <begin position="13"/>
        <end position="83"/>
    </location>
</feature>
<evidence type="ECO:0000313" key="3">
    <source>
        <dbReference type="Proteomes" id="UP000314987"/>
    </source>
</evidence>